<gene>
    <name evidence="2" type="ORF">F6W96_22985</name>
</gene>
<proteinExistence type="predicted"/>
<dbReference type="InterPro" id="IPR036388">
    <property type="entry name" value="WH-like_DNA-bd_sf"/>
</dbReference>
<accession>A0A6G9Z579</accession>
<dbReference type="EMBL" id="CP046173">
    <property type="protein sequence ID" value="QIS20749.1"/>
    <property type="molecule type" value="Genomic_DNA"/>
</dbReference>
<dbReference type="InterPro" id="IPR001845">
    <property type="entry name" value="HTH_ArsR_DNA-bd_dom"/>
</dbReference>
<dbReference type="InterPro" id="IPR011991">
    <property type="entry name" value="ArsR-like_HTH"/>
</dbReference>
<dbReference type="AlphaFoldDB" id="A0A6G9Z579"/>
<dbReference type="InterPro" id="IPR036390">
    <property type="entry name" value="WH_DNA-bd_sf"/>
</dbReference>
<organism evidence="2 3">
    <name type="scientific">Nocardia terpenica</name>
    <dbReference type="NCBI Taxonomy" id="455432"/>
    <lineage>
        <taxon>Bacteria</taxon>
        <taxon>Bacillati</taxon>
        <taxon>Actinomycetota</taxon>
        <taxon>Actinomycetes</taxon>
        <taxon>Mycobacteriales</taxon>
        <taxon>Nocardiaceae</taxon>
        <taxon>Nocardia</taxon>
    </lineage>
</organism>
<dbReference type="GO" id="GO:0003700">
    <property type="term" value="F:DNA-binding transcription factor activity"/>
    <property type="evidence" value="ECO:0007669"/>
    <property type="project" value="InterPro"/>
</dbReference>
<sequence length="234" mass="26641">MPRPRHPVPTKSTASRFLSFACRHTTFADKILQRKFCRGCSAILVHMAKRVADDRTSAERTALYRTLAHPLRGRILRHLGTHGEANSTTLAEVLHESTGTTSYHLRKLAESRLVEEIPEKSQGRERWWRALPFSHTTPDPATMEPAEYAAAEHLATLKIGADVERYVRANREWSGPQGWAQVQRHGCYMTHEQLLAFMEEYMDLVAKHSHDRPDAPPDARPMAVRLFAVPEDTE</sequence>
<dbReference type="SMART" id="SM00418">
    <property type="entry name" value="HTH_ARSR"/>
    <property type="match status" value="1"/>
</dbReference>
<feature type="domain" description="HTH arsR-type" evidence="1">
    <location>
        <begin position="62"/>
        <end position="151"/>
    </location>
</feature>
<evidence type="ECO:0000259" key="1">
    <source>
        <dbReference type="SMART" id="SM00418"/>
    </source>
</evidence>
<dbReference type="SUPFAM" id="SSF46785">
    <property type="entry name" value="Winged helix' DNA-binding domain"/>
    <property type="match status" value="1"/>
</dbReference>
<protein>
    <submittedName>
        <fullName evidence="2">Helix-turn-helix domain-containing protein</fullName>
    </submittedName>
</protein>
<dbReference type="Gene3D" id="1.10.10.10">
    <property type="entry name" value="Winged helix-like DNA-binding domain superfamily/Winged helix DNA-binding domain"/>
    <property type="match status" value="1"/>
</dbReference>
<dbReference type="Pfam" id="PF12840">
    <property type="entry name" value="HTH_20"/>
    <property type="match status" value="1"/>
</dbReference>
<evidence type="ECO:0000313" key="2">
    <source>
        <dbReference type="EMBL" id="QIS20749.1"/>
    </source>
</evidence>
<dbReference type="Proteomes" id="UP000500953">
    <property type="component" value="Chromosome"/>
</dbReference>
<name>A0A6G9Z579_9NOCA</name>
<evidence type="ECO:0000313" key="3">
    <source>
        <dbReference type="Proteomes" id="UP000500953"/>
    </source>
</evidence>
<reference evidence="2 3" key="1">
    <citation type="journal article" date="2019" name="ACS Chem. Biol.">
        <title>Identification and Mobilization of a Cryptic Antibiotic Biosynthesis Gene Locus from a Human-Pathogenic Nocardia Isolate.</title>
        <authorList>
            <person name="Herisse M."/>
            <person name="Ishida K."/>
            <person name="Porter J.L."/>
            <person name="Howden B."/>
            <person name="Hertweck C."/>
            <person name="Stinear T.P."/>
            <person name="Pidot S.J."/>
        </authorList>
    </citation>
    <scope>NUCLEOTIDE SEQUENCE [LARGE SCALE GENOMIC DNA]</scope>
    <source>
        <strain evidence="2 3">AUSMDU00012715</strain>
    </source>
</reference>
<dbReference type="CDD" id="cd00090">
    <property type="entry name" value="HTH_ARSR"/>
    <property type="match status" value="1"/>
</dbReference>